<reference evidence="3" key="1">
    <citation type="journal article" date="2019" name="Int. J. Syst. Evol. Microbiol.">
        <title>The Global Catalogue of Microorganisms (GCM) 10K type strain sequencing project: providing services to taxonomists for standard genome sequencing and annotation.</title>
        <authorList>
            <consortium name="The Broad Institute Genomics Platform"/>
            <consortium name="The Broad Institute Genome Sequencing Center for Infectious Disease"/>
            <person name="Wu L."/>
            <person name="Ma J."/>
        </authorList>
    </citation>
    <scope>NUCLEOTIDE SEQUENCE [LARGE SCALE GENOMIC DNA]</scope>
    <source>
        <strain evidence="3">JCM 18409</strain>
    </source>
</reference>
<sequence>MIDLSASREIRPSGYRAAGTPDVRVRVAHPTDRPSGGGRRSGRGGAAAATGVTGAVSGRVAPPGRRRIPWGTERLPRSLRTMPLAFPRPLHAPAATGLALKRRTGQGVAPDSKGLADTPVSASPGTGPDRPERPRPQTPDGLKGAGRVGGCSPPSFRTGMEGPPHLASHPELSPIGLNGLVLKRRTG</sequence>
<organism evidence="2 3">
    <name type="scientific">Streptomyces siamensis</name>
    <dbReference type="NCBI Taxonomy" id="1274986"/>
    <lineage>
        <taxon>Bacteria</taxon>
        <taxon>Bacillati</taxon>
        <taxon>Actinomycetota</taxon>
        <taxon>Actinomycetes</taxon>
        <taxon>Kitasatosporales</taxon>
        <taxon>Streptomycetaceae</taxon>
        <taxon>Streptomyces</taxon>
    </lineage>
</organism>
<name>A0ABP9JCF9_9ACTN</name>
<evidence type="ECO:0000313" key="3">
    <source>
        <dbReference type="Proteomes" id="UP001501759"/>
    </source>
</evidence>
<dbReference type="Proteomes" id="UP001501759">
    <property type="component" value="Unassembled WGS sequence"/>
</dbReference>
<feature type="region of interest" description="Disordered" evidence="1">
    <location>
        <begin position="1"/>
        <end position="187"/>
    </location>
</feature>
<proteinExistence type="predicted"/>
<feature type="compositionally biased region" description="Basic and acidic residues" evidence="1">
    <location>
        <begin position="23"/>
        <end position="32"/>
    </location>
</feature>
<evidence type="ECO:0000256" key="1">
    <source>
        <dbReference type="SAM" id="MobiDB-lite"/>
    </source>
</evidence>
<accession>A0ABP9JCF9</accession>
<protein>
    <submittedName>
        <fullName evidence="2">Uncharacterized protein</fullName>
    </submittedName>
</protein>
<gene>
    <name evidence="2" type="ORF">GCM10023335_64490</name>
</gene>
<evidence type="ECO:0000313" key="2">
    <source>
        <dbReference type="EMBL" id="GAA5027585.1"/>
    </source>
</evidence>
<feature type="compositionally biased region" description="Low complexity" evidence="1">
    <location>
        <begin position="46"/>
        <end position="61"/>
    </location>
</feature>
<dbReference type="EMBL" id="BAABKB010000030">
    <property type="protein sequence ID" value="GAA5027585.1"/>
    <property type="molecule type" value="Genomic_DNA"/>
</dbReference>
<feature type="compositionally biased region" description="Gly residues" evidence="1">
    <location>
        <begin position="35"/>
        <end position="45"/>
    </location>
</feature>
<comment type="caution">
    <text evidence="2">The sequence shown here is derived from an EMBL/GenBank/DDBJ whole genome shotgun (WGS) entry which is preliminary data.</text>
</comment>
<keyword evidence="3" id="KW-1185">Reference proteome</keyword>
<feature type="compositionally biased region" description="Basic and acidic residues" evidence="1">
    <location>
        <begin position="1"/>
        <end position="11"/>
    </location>
</feature>